<name>A0A382WQ09_9ZZZZ</name>
<sequence>MDETSYLIIGITIGVFACFVAAYFYVQSLHQQHEKDKKDLEKETRKDSKRRQRRAIKGEISERIVPFLTEKTGCTGTELKHLGKPIDWIGFQGIDDNPKNKDITIKFFEVKSGDKISWDSDGREKAVRDAIKEGRVEWELIKINQKEIGEFFDENLDIEIKS</sequence>
<organism evidence="3">
    <name type="scientific">marine metagenome</name>
    <dbReference type="NCBI Taxonomy" id="408172"/>
    <lineage>
        <taxon>unclassified sequences</taxon>
        <taxon>metagenomes</taxon>
        <taxon>ecological metagenomes</taxon>
    </lineage>
</organism>
<reference evidence="3" key="1">
    <citation type="submission" date="2018-05" db="EMBL/GenBank/DDBJ databases">
        <authorList>
            <person name="Lanie J.A."/>
            <person name="Ng W.-L."/>
            <person name="Kazmierczak K.M."/>
            <person name="Andrzejewski T.M."/>
            <person name="Davidsen T.M."/>
            <person name="Wayne K.J."/>
            <person name="Tettelin H."/>
            <person name="Glass J.I."/>
            <person name="Rusch D."/>
            <person name="Podicherti R."/>
            <person name="Tsui H.-C.T."/>
            <person name="Winkler M.E."/>
        </authorList>
    </citation>
    <scope>NUCLEOTIDE SEQUENCE</scope>
</reference>
<feature type="transmembrane region" description="Helical" evidence="1">
    <location>
        <begin position="6"/>
        <end position="26"/>
    </location>
</feature>
<dbReference type="AlphaFoldDB" id="A0A382WQ09"/>
<evidence type="ECO:0000259" key="2">
    <source>
        <dbReference type="Pfam" id="PF10107"/>
    </source>
</evidence>
<evidence type="ECO:0000313" key="3">
    <source>
        <dbReference type="EMBL" id="SVD60644.1"/>
    </source>
</evidence>
<accession>A0A382WQ09</accession>
<proteinExistence type="predicted"/>
<feature type="domain" description="Holliday junction resolvase-related" evidence="2">
    <location>
        <begin position="30"/>
        <end position="142"/>
    </location>
</feature>
<dbReference type="EMBL" id="UINC01161445">
    <property type="protein sequence ID" value="SVD60644.1"/>
    <property type="molecule type" value="Genomic_DNA"/>
</dbReference>
<gene>
    <name evidence="3" type="ORF">METZ01_LOCUS413498</name>
</gene>
<keyword evidence="1" id="KW-1133">Transmembrane helix</keyword>
<keyword evidence="1" id="KW-0812">Transmembrane</keyword>
<protein>
    <recommendedName>
        <fullName evidence="2">Holliday junction resolvase-related domain-containing protein</fullName>
    </recommendedName>
</protein>
<dbReference type="InterPro" id="IPR019287">
    <property type="entry name" value="Hday_junct_resolvase-rel_dom"/>
</dbReference>
<dbReference type="Pfam" id="PF10107">
    <property type="entry name" value="Endonuc_Holl"/>
    <property type="match status" value="1"/>
</dbReference>
<evidence type="ECO:0000256" key="1">
    <source>
        <dbReference type="SAM" id="Phobius"/>
    </source>
</evidence>
<keyword evidence="1" id="KW-0472">Membrane</keyword>